<dbReference type="EMBL" id="FNIB01000007">
    <property type="protein sequence ID" value="SDN76427.1"/>
    <property type="molecule type" value="Genomic_DNA"/>
</dbReference>
<evidence type="ECO:0000313" key="3">
    <source>
        <dbReference type="Proteomes" id="UP000199639"/>
    </source>
</evidence>
<name>A0A5E9G0J2_9MICO</name>
<proteinExistence type="predicted"/>
<protein>
    <submittedName>
        <fullName evidence="2">Uncharacterized protein</fullName>
    </submittedName>
</protein>
<feature type="region of interest" description="Disordered" evidence="1">
    <location>
        <begin position="1"/>
        <end position="36"/>
    </location>
</feature>
<evidence type="ECO:0000256" key="1">
    <source>
        <dbReference type="SAM" id="MobiDB-lite"/>
    </source>
</evidence>
<dbReference type="Proteomes" id="UP000199639">
    <property type="component" value="Unassembled WGS sequence"/>
</dbReference>
<organism evidence="2 3">
    <name type="scientific">Cryobacterium flavum</name>
    <dbReference type="NCBI Taxonomy" id="1424659"/>
    <lineage>
        <taxon>Bacteria</taxon>
        <taxon>Bacillati</taxon>
        <taxon>Actinomycetota</taxon>
        <taxon>Actinomycetes</taxon>
        <taxon>Micrococcales</taxon>
        <taxon>Microbacteriaceae</taxon>
        <taxon>Cryobacterium</taxon>
    </lineage>
</organism>
<gene>
    <name evidence="2" type="ORF">SAMN05216368_107109</name>
</gene>
<evidence type="ECO:0000313" key="2">
    <source>
        <dbReference type="EMBL" id="SDN76427.1"/>
    </source>
</evidence>
<accession>A0A5E9G0J2</accession>
<reference evidence="2 3" key="1">
    <citation type="submission" date="2016-10" db="EMBL/GenBank/DDBJ databases">
        <authorList>
            <person name="Varghese N."/>
            <person name="Submissions S."/>
        </authorList>
    </citation>
    <scope>NUCLEOTIDE SEQUENCE [LARGE SCALE GENOMIC DNA]</scope>
    <source>
        <strain evidence="2 3">CGMCC 1.11215</strain>
    </source>
</reference>
<dbReference type="AlphaFoldDB" id="A0A5E9G0J2"/>
<sequence length="36" mass="3686">MRPAGGGAAVISPSDIDLPPTQSVDITDWVRGDYAG</sequence>